<dbReference type="OrthoDB" id="5770879at2"/>
<gene>
    <name evidence="1" type="ORF">SAMN05421644_11732</name>
</gene>
<keyword evidence="2" id="KW-1185">Reference proteome</keyword>
<name>A0A1H3FA38_ALLWA</name>
<evidence type="ECO:0000313" key="1">
    <source>
        <dbReference type="EMBL" id="SDX87755.1"/>
    </source>
</evidence>
<dbReference type="RefSeq" id="WP_091333399.1">
    <property type="nucleotide sequence ID" value="NZ_FNOW01000017.1"/>
</dbReference>
<dbReference type="STRING" id="61595.SAMN05421644_11732"/>
<dbReference type="EMBL" id="FNOW01000017">
    <property type="protein sequence ID" value="SDX87755.1"/>
    <property type="molecule type" value="Genomic_DNA"/>
</dbReference>
<proteinExistence type="predicted"/>
<dbReference type="AlphaFoldDB" id="A0A1H3FA38"/>
<evidence type="ECO:0000313" key="2">
    <source>
        <dbReference type="Proteomes" id="UP000198672"/>
    </source>
</evidence>
<organism evidence="1 2">
    <name type="scientific">Allochromatium warmingii</name>
    <name type="common">Chromatium warmingii</name>
    <dbReference type="NCBI Taxonomy" id="61595"/>
    <lineage>
        <taxon>Bacteria</taxon>
        <taxon>Pseudomonadati</taxon>
        <taxon>Pseudomonadota</taxon>
        <taxon>Gammaproteobacteria</taxon>
        <taxon>Chromatiales</taxon>
        <taxon>Chromatiaceae</taxon>
        <taxon>Allochromatium</taxon>
    </lineage>
</organism>
<reference evidence="2" key="1">
    <citation type="submission" date="2016-10" db="EMBL/GenBank/DDBJ databases">
        <authorList>
            <person name="Varghese N."/>
            <person name="Submissions S."/>
        </authorList>
    </citation>
    <scope>NUCLEOTIDE SEQUENCE [LARGE SCALE GENOMIC DNA]</scope>
    <source>
        <strain evidence="2">DSM 173</strain>
    </source>
</reference>
<dbReference type="Proteomes" id="UP000198672">
    <property type="component" value="Unassembled WGS sequence"/>
</dbReference>
<protein>
    <submittedName>
        <fullName evidence="1">Uncharacterized protein</fullName>
    </submittedName>
</protein>
<accession>A0A1H3FA38</accession>
<sequence length="104" mass="10591">MRTTVVVIISILVGASFGGVMTLGFGWGIGAASGMLVGTQAGVCLAVETARKQGTLETAALDAVVATSIAHIRAQGTSVPMQTEIEWVSDAAGCAKLVEQLDQE</sequence>